<protein>
    <submittedName>
        <fullName evidence="2">Uncharacterized protein</fullName>
    </submittedName>
</protein>
<dbReference type="PANTHER" id="PTHR35895">
    <property type="entry name" value="CHROMOSOME 16, WHOLE GENOME SHOTGUN SEQUENCE"/>
    <property type="match status" value="1"/>
</dbReference>
<evidence type="ECO:0000256" key="1">
    <source>
        <dbReference type="SAM" id="Phobius"/>
    </source>
</evidence>
<dbReference type="EMBL" id="GL629990">
    <property type="protein sequence ID" value="EFW99416.1"/>
    <property type="molecule type" value="Genomic_DNA"/>
</dbReference>
<sequence>MDSDKRDEDTSVQYTETAVGRPSKKSLLIAHVKRFWWVHLLIICCIVALAVPLTIFVGIKHLAQSQLNKATLAIQGITVTNSTTESFHMAINSTIKGTKTKATVHSFVGAMYLEDEPGHVPFAHINFPETKNKPMQSVNISQLVPIENLAALTTFNSWILANESVRVTVDGNTTINVPGISHKYHVHFHKILTLTGLDSFSGMSVANSSVTASNFSDGSNFHTTVTIPNKSVLSFEIGNATFNTYLEDTYIGPTYINNVFLHQGDNVYPLHSKLAAIPVLTALDSEPYCGNGTLPITISGSTVSRNGENLTYYSDALASSNDTVQVPLADAFKAIGINAKCPSS</sequence>
<dbReference type="OrthoDB" id="10039566at2759"/>
<organism evidence="3">
    <name type="scientific">Grosmannia clavigera (strain kw1407 / UAMH 11150)</name>
    <name type="common">Blue stain fungus</name>
    <name type="synonym">Graphiocladiella clavigera</name>
    <dbReference type="NCBI Taxonomy" id="655863"/>
    <lineage>
        <taxon>Eukaryota</taxon>
        <taxon>Fungi</taxon>
        <taxon>Dikarya</taxon>
        <taxon>Ascomycota</taxon>
        <taxon>Pezizomycotina</taxon>
        <taxon>Sordariomycetes</taxon>
        <taxon>Sordariomycetidae</taxon>
        <taxon>Ophiostomatales</taxon>
        <taxon>Ophiostomataceae</taxon>
        <taxon>Leptographium</taxon>
    </lineage>
</organism>
<gene>
    <name evidence="2" type="ORF">CMQ_7784</name>
</gene>
<keyword evidence="1" id="KW-0812">Transmembrane</keyword>
<dbReference type="Proteomes" id="UP000007796">
    <property type="component" value="Unassembled WGS sequence"/>
</dbReference>
<dbReference type="HOGENOM" id="CLU_035244_1_1_1"/>
<keyword evidence="1" id="KW-0472">Membrane</keyword>
<dbReference type="PANTHER" id="PTHR35895:SF1">
    <property type="entry name" value="LIPID-BINDING SERUM GLYCOPROTEIN C-TERMINAL DOMAIN-CONTAINING PROTEIN"/>
    <property type="match status" value="1"/>
</dbReference>
<keyword evidence="3" id="KW-1185">Reference proteome</keyword>
<dbReference type="AlphaFoldDB" id="F0XSB8"/>
<dbReference type="InterPro" id="IPR022185">
    <property type="entry name" value="DUF3712"/>
</dbReference>
<evidence type="ECO:0000313" key="2">
    <source>
        <dbReference type="EMBL" id="EFW99416.1"/>
    </source>
</evidence>
<dbReference type="GeneID" id="25981366"/>
<evidence type="ECO:0000313" key="3">
    <source>
        <dbReference type="Proteomes" id="UP000007796"/>
    </source>
</evidence>
<dbReference type="Pfam" id="PF12505">
    <property type="entry name" value="DUF3712"/>
    <property type="match status" value="1"/>
</dbReference>
<dbReference type="InParanoid" id="F0XSB8"/>
<dbReference type="RefSeq" id="XP_014168899.1">
    <property type="nucleotide sequence ID" value="XM_014313424.1"/>
</dbReference>
<dbReference type="GO" id="GO:0000329">
    <property type="term" value="C:fungal-type vacuole membrane"/>
    <property type="evidence" value="ECO:0007669"/>
    <property type="project" value="InterPro"/>
</dbReference>
<feature type="transmembrane region" description="Helical" evidence="1">
    <location>
        <begin position="36"/>
        <end position="59"/>
    </location>
</feature>
<proteinExistence type="predicted"/>
<dbReference type="InterPro" id="IPR046368">
    <property type="entry name" value="Tag1"/>
</dbReference>
<name>F0XSB8_GROCL</name>
<reference evidence="2 3" key="1">
    <citation type="journal article" date="2011" name="Proc. Natl. Acad. Sci. U.S.A.">
        <title>Genome and transcriptome analyses of the mountain pine beetle-fungal symbiont Grosmannia clavigera, a lodgepole pine pathogen.</title>
        <authorList>
            <person name="DiGuistini S."/>
            <person name="Wang Y."/>
            <person name="Liao N.Y."/>
            <person name="Taylor G."/>
            <person name="Tanguay P."/>
            <person name="Feau N."/>
            <person name="Henrissat B."/>
            <person name="Chan S.K."/>
            <person name="Hesse-Orce U."/>
            <person name="Alamouti S.M."/>
            <person name="Tsui C.K.M."/>
            <person name="Docking R.T."/>
            <person name="Levasseur A."/>
            <person name="Haridas S."/>
            <person name="Robertson G."/>
            <person name="Birol I."/>
            <person name="Holt R.A."/>
            <person name="Marra M.A."/>
            <person name="Hamelin R.C."/>
            <person name="Hirst M."/>
            <person name="Jones S.J.M."/>
            <person name="Bohlmann J."/>
            <person name="Breuil C."/>
        </authorList>
    </citation>
    <scope>NUCLEOTIDE SEQUENCE [LARGE SCALE GENOMIC DNA]</scope>
    <source>
        <strain evidence="3">kw1407 / UAMH 11150</strain>
    </source>
</reference>
<keyword evidence="1" id="KW-1133">Transmembrane helix</keyword>
<accession>F0XSB8</accession>
<dbReference type="eggNOG" id="ENOG502S22Q">
    <property type="taxonomic scope" value="Eukaryota"/>
</dbReference>
<dbReference type="STRING" id="655863.F0XSB8"/>